<comment type="caution">
    <text evidence="2">The sequence shown here is derived from an EMBL/GenBank/DDBJ whole genome shotgun (WGS) entry which is preliminary data.</text>
</comment>
<dbReference type="eggNOG" id="ENOG5031UJJ">
    <property type="taxonomic scope" value="Bacteria"/>
</dbReference>
<dbReference type="GO" id="GO:0003677">
    <property type="term" value="F:DNA binding"/>
    <property type="evidence" value="ECO:0007669"/>
    <property type="project" value="InterPro"/>
</dbReference>
<reference evidence="2 3" key="1">
    <citation type="journal article" date="2012" name="Science">
        <title>Ecological populations of bacteria act as socially cohesive units of antibiotic production and resistance.</title>
        <authorList>
            <person name="Cordero O.X."/>
            <person name="Wildschutte H."/>
            <person name="Kirkup B."/>
            <person name="Proehl S."/>
            <person name="Ngo L."/>
            <person name="Hussain F."/>
            <person name="Le Roux F."/>
            <person name="Mincer T."/>
            <person name="Polz M.F."/>
        </authorList>
    </citation>
    <scope>NUCLEOTIDE SEQUENCE [LARGE SCALE GENOMIC DNA]</scope>
    <source>
        <strain evidence="2 3">ZF-129</strain>
    </source>
</reference>
<dbReference type="Proteomes" id="UP000094741">
    <property type="component" value="Unassembled WGS sequence"/>
</dbReference>
<gene>
    <name evidence="2" type="ORF">A1QO_16230</name>
</gene>
<accession>A0A1E5BAL9</accession>
<dbReference type="STRING" id="1187848.A1QO_16230"/>
<evidence type="ECO:0000259" key="1">
    <source>
        <dbReference type="PROSITE" id="PS50943"/>
    </source>
</evidence>
<dbReference type="InterPro" id="IPR010982">
    <property type="entry name" value="Lambda_DNA-bd_dom_sf"/>
</dbReference>
<dbReference type="SUPFAM" id="SSF47413">
    <property type="entry name" value="lambda repressor-like DNA-binding domains"/>
    <property type="match status" value="1"/>
</dbReference>
<dbReference type="InterPro" id="IPR001387">
    <property type="entry name" value="Cro/C1-type_HTH"/>
</dbReference>
<protein>
    <submittedName>
        <fullName evidence="2">L-threonine 3-dehydrogenase</fullName>
    </submittedName>
</protein>
<name>A0A1E5BAL9_9VIBR</name>
<organism evidence="2 3">
    <name type="scientific">Vibrio genomosp. F10 str. ZF-129</name>
    <dbReference type="NCBI Taxonomy" id="1187848"/>
    <lineage>
        <taxon>Bacteria</taxon>
        <taxon>Pseudomonadati</taxon>
        <taxon>Pseudomonadota</taxon>
        <taxon>Gammaproteobacteria</taxon>
        <taxon>Vibrionales</taxon>
        <taxon>Vibrionaceae</taxon>
        <taxon>Vibrio</taxon>
    </lineage>
</organism>
<evidence type="ECO:0000313" key="3">
    <source>
        <dbReference type="Proteomes" id="UP000094741"/>
    </source>
</evidence>
<dbReference type="PROSITE" id="PS50943">
    <property type="entry name" value="HTH_CROC1"/>
    <property type="match status" value="1"/>
</dbReference>
<dbReference type="AlphaFoldDB" id="A0A1E5BAL9"/>
<dbReference type="Gene3D" id="1.10.260.40">
    <property type="entry name" value="lambda repressor-like DNA-binding domains"/>
    <property type="match status" value="1"/>
</dbReference>
<evidence type="ECO:0000313" key="2">
    <source>
        <dbReference type="EMBL" id="OEE30871.1"/>
    </source>
</evidence>
<dbReference type="OrthoDB" id="5916950at2"/>
<sequence>MQFNQIDRDALYNTWMSQKAKMRLTQMEMAKKMGMTQAEFSAILRGNAPISLEFIHQFCTKLHIEPYRVVPSLQRASQSAQQLVTLKSTMSVDGEIQRVYAQGNQVIVEYVHTVA</sequence>
<dbReference type="CDD" id="cd00093">
    <property type="entry name" value="HTH_XRE"/>
    <property type="match status" value="1"/>
</dbReference>
<dbReference type="RefSeq" id="WP_017037606.1">
    <property type="nucleotide sequence ID" value="NZ_AJYQ02000137.1"/>
</dbReference>
<dbReference type="EMBL" id="AJYQ02000137">
    <property type="protein sequence ID" value="OEE30871.1"/>
    <property type="molecule type" value="Genomic_DNA"/>
</dbReference>
<feature type="domain" description="HTH cro/C1-type" evidence="1">
    <location>
        <begin position="21"/>
        <end position="69"/>
    </location>
</feature>
<proteinExistence type="predicted"/>